<evidence type="ECO:0000256" key="3">
    <source>
        <dbReference type="SAM" id="Phobius"/>
    </source>
</evidence>
<protein>
    <recommendedName>
        <fullName evidence="1">diguanylate cyclase</fullName>
        <ecNumber evidence="1">2.7.7.65</ecNumber>
    </recommendedName>
</protein>
<dbReference type="InterPro" id="IPR015168">
    <property type="entry name" value="SsuA/THI5"/>
</dbReference>
<dbReference type="EMBL" id="PDKJ01000007">
    <property type="protein sequence ID" value="RXJ67940.1"/>
    <property type="molecule type" value="Genomic_DNA"/>
</dbReference>
<proteinExistence type="predicted"/>
<dbReference type="GO" id="GO:0043709">
    <property type="term" value="P:cell adhesion involved in single-species biofilm formation"/>
    <property type="evidence" value="ECO:0007669"/>
    <property type="project" value="TreeGrafter"/>
</dbReference>
<gene>
    <name evidence="5" type="ORF">CRV08_08985</name>
</gene>
<dbReference type="Proteomes" id="UP000290172">
    <property type="component" value="Unassembled WGS sequence"/>
</dbReference>
<dbReference type="GO" id="GO:0052621">
    <property type="term" value="F:diguanylate cyclase activity"/>
    <property type="evidence" value="ECO:0007669"/>
    <property type="project" value="UniProtKB-EC"/>
</dbReference>
<comment type="catalytic activity">
    <reaction evidence="2">
        <text>2 GTP = 3',3'-c-di-GMP + 2 diphosphate</text>
        <dbReference type="Rhea" id="RHEA:24898"/>
        <dbReference type="ChEBI" id="CHEBI:33019"/>
        <dbReference type="ChEBI" id="CHEBI:37565"/>
        <dbReference type="ChEBI" id="CHEBI:58805"/>
        <dbReference type="EC" id="2.7.7.65"/>
    </reaction>
</comment>
<dbReference type="EC" id="2.7.7.65" evidence="1"/>
<dbReference type="SUPFAM" id="SSF55073">
    <property type="entry name" value="Nucleotide cyclase"/>
    <property type="match status" value="1"/>
</dbReference>
<dbReference type="SMART" id="SM00267">
    <property type="entry name" value="GGDEF"/>
    <property type="match status" value="1"/>
</dbReference>
<dbReference type="PROSITE" id="PS50887">
    <property type="entry name" value="GGDEF"/>
    <property type="match status" value="1"/>
</dbReference>
<dbReference type="Gene3D" id="3.30.70.270">
    <property type="match status" value="1"/>
</dbReference>
<evidence type="ECO:0000259" key="4">
    <source>
        <dbReference type="PROSITE" id="PS50887"/>
    </source>
</evidence>
<dbReference type="SUPFAM" id="SSF53850">
    <property type="entry name" value="Periplasmic binding protein-like II"/>
    <property type="match status" value="1"/>
</dbReference>
<sequence>MYKLYTIWKNKYMKILFTLLLSFSLLYSYVGNKIISLQLNWKNQFQFAGYIMAKELGYYNDVKLDVRLIEFSRGRDAIELLKSGDIEFAIGRHSLMIDKSKGEALVALGAIFQHSPMVLLTRDSVDINEITDLKNRKIMITNDAKISASLIAMFISNNIQLKDIRIQEHSFNIQDLIDKKTDAMASYISNEPIVLKNRGINYKIFNPRDYGFDFYEDILFTSSLYLENNPKIVKDFYDATIKGWKYAFDNIRKSATVIYEKYNTQKKSLKSLIEEGYSLKEYAIDNDINKIGHLDKRRLEKICDVYKIIGLLDSEVDIDSFVYKNNNYDVIELELSNNQIFLYTFYSLIIFGLLTLLIIYYIIKKRWLIPTATLDDVIETKTNQLKEESITDSLTEVKNRKAYNEKIKELLNTKKRHSIPFCLVLIDIDDFKKINDEFGHDIGDEVLINFCRLVEIHLRTNDTIFRVGGEEFMILLPNTDIENGHKVCRKLLHCTQESLLVEEKKKVTVSVGLVEVKEDDTEESIYKRVDILLYKSKRNGKNQISF</sequence>
<reference evidence="5 6" key="1">
    <citation type="submission" date="2017-10" db="EMBL/GenBank/DDBJ databases">
        <title>Genomics of the genus Arcobacter.</title>
        <authorList>
            <person name="Perez-Cataluna A."/>
            <person name="Figueras M.J."/>
        </authorList>
    </citation>
    <scope>NUCLEOTIDE SEQUENCE [LARGE SCALE GENOMIC DNA]</scope>
    <source>
        <strain evidence="5 6">CECT 8993</strain>
    </source>
</reference>
<evidence type="ECO:0000313" key="5">
    <source>
        <dbReference type="EMBL" id="RXJ67940.1"/>
    </source>
</evidence>
<dbReference type="InterPro" id="IPR029787">
    <property type="entry name" value="Nucleotide_cyclase"/>
</dbReference>
<dbReference type="GO" id="GO:1902201">
    <property type="term" value="P:negative regulation of bacterial-type flagellum-dependent cell motility"/>
    <property type="evidence" value="ECO:0007669"/>
    <property type="project" value="TreeGrafter"/>
</dbReference>
<comment type="caution">
    <text evidence="5">The sequence shown here is derived from an EMBL/GenBank/DDBJ whole genome shotgun (WGS) entry which is preliminary data.</text>
</comment>
<evidence type="ECO:0000256" key="2">
    <source>
        <dbReference type="ARBA" id="ARBA00034247"/>
    </source>
</evidence>
<evidence type="ECO:0000313" key="6">
    <source>
        <dbReference type="Proteomes" id="UP000290172"/>
    </source>
</evidence>
<dbReference type="InterPro" id="IPR000160">
    <property type="entry name" value="GGDEF_dom"/>
</dbReference>
<dbReference type="PANTHER" id="PTHR45138">
    <property type="entry name" value="REGULATORY COMPONENTS OF SENSORY TRANSDUCTION SYSTEM"/>
    <property type="match status" value="1"/>
</dbReference>
<keyword evidence="3" id="KW-0472">Membrane</keyword>
<dbReference type="NCBIfam" id="TIGR00254">
    <property type="entry name" value="GGDEF"/>
    <property type="match status" value="1"/>
</dbReference>
<keyword evidence="3" id="KW-0812">Transmembrane</keyword>
<dbReference type="Pfam" id="PF00990">
    <property type="entry name" value="GGDEF"/>
    <property type="match status" value="1"/>
</dbReference>
<dbReference type="PANTHER" id="PTHR45138:SF9">
    <property type="entry name" value="DIGUANYLATE CYCLASE DGCM-RELATED"/>
    <property type="match status" value="1"/>
</dbReference>
<accession>A0A4Q0YC48</accession>
<feature type="transmembrane region" description="Helical" evidence="3">
    <location>
        <begin position="340"/>
        <end position="363"/>
    </location>
</feature>
<dbReference type="AlphaFoldDB" id="A0A4Q0YC48"/>
<dbReference type="FunFam" id="3.30.70.270:FF:000001">
    <property type="entry name" value="Diguanylate cyclase domain protein"/>
    <property type="match status" value="1"/>
</dbReference>
<dbReference type="CDD" id="cd01949">
    <property type="entry name" value="GGDEF"/>
    <property type="match status" value="1"/>
</dbReference>
<evidence type="ECO:0000256" key="1">
    <source>
        <dbReference type="ARBA" id="ARBA00012528"/>
    </source>
</evidence>
<feature type="domain" description="GGDEF" evidence="4">
    <location>
        <begin position="419"/>
        <end position="546"/>
    </location>
</feature>
<keyword evidence="3" id="KW-1133">Transmembrane helix</keyword>
<dbReference type="GO" id="GO:0005886">
    <property type="term" value="C:plasma membrane"/>
    <property type="evidence" value="ECO:0007669"/>
    <property type="project" value="TreeGrafter"/>
</dbReference>
<name>A0A4Q0YC48_9BACT</name>
<dbReference type="InterPro" id="IPR043128">
    <property type="entry name" value="Rev_trsase/Diguanyl_cyclase"/>
</dbReference>
<dbReference type="Gene3D" id="3.40.190.10">
    <property type="entry name" value="Periplasmic binding protein-like II"/>
    <property type="match status" value="2"/>
</dbReference>
<organism evidence="5 6">
    <name type="scientific">Halarcobacter ebronensis</name>
    <dbReference type="NCBI Taxonomy" id="1462615"/>
    <lineage>
        <taxon>Bacteria</taxon>
        <taxon>Pseudomonadati</taxon>
        <taxon>Campylobacterota</taxon>
        <taxon>Epsilonproteobacteria</taxon>
        <taxon>Campylobacterales</taxon>
        <taxon>Arcobacteraceae</taxon>
        <taxon>Halarcobacter</taxon>
    </lineage>
</organism>
<dbReference type="InterPro" id="IPR050469">
    <property type="entry name" value="Diguanylate_Cyclase"/>
</dbReference>
<dbReference type="Pfam" id="PF09084">
    <property type="entry name" value="NMT1"/>
    <property type="match status" value="1"/>
</dbReference>